<reference evidence="2" key="1">
    <citation type="submission" date="2021-05" db="EMBL/GenBank/DDBJ databases">
        <title>The genome of the haptophyte Pavlova lutheri (Diacronema luteri, Pavlovales) - a model for lipid biosynthesis in eukaryotic algae.</title>
        <authorList>
            <person name="Hulatt C.J."/>
            <person name="Posewitz M.C."/>
        </authorList>
    </citation>
    <scope>NUCLEOTIDE SEQUENCE</scope>
    <source>
        <strain evidence="2">NIVA-4/92</strain>
    </source>
</reference>
<evidence type="ECO:0000256" key="1">
    <source>
        <dbReference type="SAM" id="MobiDB-lite"/>
    </source>
</evidence>
<gene>
    <name evidence="2" type="ORF">KFE25_001457</name>
</gene>
<sequence length="161" mass="16642">MGKRDAPGQDARRESAEGGKVASASTRCASSSIDDIFGSLGAASAARAKRTAKPSAAARPDSDGKSSKSGSGARAPKGARTTKGTPPAERAVPSAFTPPSRAERTGWVDDGLGGVHDGEGWTGRRTEEGMRIFKTRLLQPTKKKVSGGTPLCPFDCDCCYV</sequence>
<proteinExistence type="predicted"/>
<evidence type="ECO:0000313" key="3">
    <source>
        <dbReference type="Proteomes" id="UP000751190"/>
    </source>
</evidence>
<dbReference type="AlphaFoldDB" id="A0A8J6C3R4"/>
<feature type="compositionally biased region" description="Low complexity" evidence="1">
    <location>
        <begin position="67"/>
        <end position="79"/>
    </location>
</feature>
<evidence type="ECO:0000313" key="2">
    <source>
        <dbReference type="EMBL" id="KAG8457671.1"/>
    </source>
</evidence>
<name>A0A8J6C3R4_DIALT</name>
<keyword evidence="3" id="KW-1185">Reference proteome</keyword>
<dbReference type="Pfam" id="PF08576">
    <property type="entry name" value="DUF1764"/>
    <property type="match status" value="1"/>
</dbReference>
<dbReference type="InterPro" id="IPR013885">
    <property type="entry name" value="DUF1764_euk"/>
</dbReference>
<dbReference type="PANTHER" id="PTHR34066:SF1">
    <property type="entry name" value="DUF1764 FAMILY PROTEIN"/>
    <property type="match status" value="1"/>
</dbReference>
<feature type="compositionally biased region" description="Basic and acidic residues" evidence="1">
    <location>
        <begin position="116"/>
        <end position="127"/>
    </location>
</feature>
<feature type="compositionally biased region" description="Polar residues" evidence="1">
    <location>
        <begin position="23"/>
        <end position="33"/>
    </location>
</feature>
<protein>
    <submittedName>
        <fullName evidence="2">Uncharacterized protein</fullName>
    </submittedName>
</protein>
<dbReference type="Proteomes" id="UP000751190">
    <property type="component" value="Unassembled WGS sequence"/>
</dbReference>
<dbReference type="EMBL" id="JAGTXO010000065">
    <property type="protein sequence ID" value="KAG8457671.1"/>
    <property type="molecule type" value="Genomic_DNA"/>
</dbReference>
<dbReference type="OrthoDB" id="445740at2759"/>
<feature type="compositionally biased region" description="Basic and acidic residues" evidence="1">
    <location>
        <begin position="1"/>
        <end position="17"/>
    </location>
</feature>
<dbReference type="PANTHER" id="PTHR34066">
    <property type="entry name" value="GROWTH FACTOR 2"/>
    <property type="match status" value="1"/>
</dbReference>
<organism evidence="2 3">
    <name type="scientific">Diacronema lutheri</name>
    <name type="common">Unicellular marine alga</name>
    <name type="synonym">Monochrysis lutheri</name>
    <dbReference type="NCBI Taxonomy" id="2081491"/>
    <lineage>
        <taxon>Eukaryota</taxon>
        <taxon>Haptista</taxon>
        <taxon>Haptophyta</taxon>
        <taxon>Pavlovophyceae</taxon>
        <taxon>Pavlovales</taxon>
        <taxon>Pavlovaceae</taxon>
        <taxon>Diacronema</taxon>
    </lineage>
</organism>
<comment type="caution">
    <text evidence="2">The sequence shown here is derived from an EMBL/GenBank/DDBJ whole genome shotgun (WGS) entry which is preliminary data.</text>
</comment>
<feature type="region of interest" description="Disordered" evidence="1">
    <location>
        <begin position="1"/>
        <end position="127"/>
    </location>
</feature>
<accession>A0A8J6C3R4</accession>